<comment type="caution">
    <text evidence="1">The sequence shown here is derived from an EMBL/GenBank/DDBJ whole genome shotgun (WGS) entry which is preliminary data.</text>
</comment>
<evidence type="ECO:0008006" key="2">
    <source>
        <dbReference type="Google" id="ProtNLM"/>
    </source>
</evidence>
<proteinExistence type="predicted"/>
<dbReference type="AlphaFoldDB" id="A0A7C4GHD6"/>
<evidence type="ECO:0000313" key="1">
    <source>
        <dbReference type="EMBL" id="HGK28422.1"/>
    </source>
</evidence>
<reference evidence="1" key="1">
    <citation type="journal article" date="2020" name="mSystems">
        <title>Genome- and Community-Level Interaction Insights into Carbon Utilization and Element Cycling Functions of Hydrothermarchaeota in Hydrothermal Sediment.</title>
        <authorList>
            <person name="Zhou Z."/>
            <person name="Liu Y."/>
            <person name="Xu W."/>
            <person name="Pan J."/>
            <person name="Luo Z.H."/>
            <person name="Li M."/>
        </authorList>
    </citation>
    <scope>NUCLEOTIDE SEQUENCE [LARGE SCALE GENOMIC DNA]</scope>
    <source>
        <strain evidence="1">SpSt-488</strain>
    </source>
</reference>
<organism evidence="1">
    <name type="scientific">candidate division WOR-3 bacterium</name>
    <dbReference type="NCBI Taxonomy" id="2052148"/>
    <lineage>
        <taxon>Bacteria</taxon>
        <taxon>Bacteria division WOR-3</taxon>
    </lineage>
</organism>
<gene>
    <name evidence="1" type="ORF">ENS41_05650</name>
</gene>
<protein>
    <recommendedName>
        <fullName evidence="2">DUF4065 domain-containing protein</fullName>
    </recommendedName>
</protein>
<name>A0A7C4GHD6_UNCW3</name>
<sequence length="251" mass="28927">MERLEAIVVGALGRQRFEPGAFFRLCRDLELVEAGKREREWVRLRRRLAEPAVKELGRRVERFEQGRGRVRVRDRKDLILLLLHAPGRLGRLGEGIRGTTRVLKLLFVMLQELGAGRLVCNPYEFRAYRFGPFTAAVYDDLEVLRRAGLVRREQLDADGVPVVERERIDEGFEFNGLTTEFRLTRRGERFARALLADARRRRPDLEPGLAVLKAGLGALPLKALVRYIYERYPEFATESEILKAVLGEEQD</sequence>
<dbReference type="EMBL" id="DSUT01000117">
    <property type="protein sequence ID" value="HGK28422.1"/>
    <property type="molecule type" value="Genomic_DNA"/>
</dbReference>
<accession>A0A7C4GHD6</accession>